<dbReference type="Gene3D" id="1.10.1240.60">
    <property type="match status" value="1"/>
</dbReference>
<dbReference type="Proteomes" id="UP000261420">
    <property type="component" value="Unplaced"/>
</dbReference>
<dbReference type="InterPro" id="IPR036388">
    <property type="entry name" value="WH-like_DNA-bd_sf"/>
</dbReference>
<dbReference type="SMART" id="SM00224">
    <property type="entry name" value="GGL"/>
    <property type="match status" value="1"/>
</dbReference>
<dbReference type="FunFam" id="4.10.260.10:FF:000002">
    <property type="entry name" value="Regulator of G-protein signaling 6"/>
    <property type="match status" value="1"/>
</dbReference>
<dbReference type="GO" id="GO:0008277">
    <property type="term" value="P:regulation of G protein-coupled receptor signaling pathway"/>
    <property type="evidence" value="ECO:0007669"/>
    <property type="project" value="InterPro"/>
</dbReference>
<dbReference type="PANTHER" id="PTHR45746:SF2">
    <property type="entry name" value="REGULATOR OF G-PROTEIN SIGNALING 6"/>
    <property type="match status" value="1"/>
</dbReference>
<feature type="region of interest" description="Disordered" evidence="2">
    <location>
        <begin position="1"/>
        <end position="73"/>
    </location>
</feature>
<keyword evidence="6" id="KW-1185">Reference proteome</keyword>
<dbReference type="Pfam" id="PF18148">
    <property type="entry name" value="RGS_DHEX"/>
    <property type="match status" value="1"/>
</dbReference>
<dbReference type="SUPFAM" id="SSF46785">
    <property type="entry name" value="Winged helix' DNA-binding domain"/>
    <property type="match status" value="1"/>
</dbReference>
<evidence type="ECO:0000256" key="2">
    <source>
        <dbReference type="SAM" id="MobiDB-lite"/>
    </source>
</evidence>
<dbReference type="SUPFAM" id="SSF48670">
    <property type="entry name" value="Transducin (heterotrimeric G protein), gamma chain"/>
    <property type="match status" value="1"/>
</dbReference>
<dbReference type="STRING" id="41447.ENSSDUP00000007377"/>
<sequence length="541" mass="62853">MMAEAPQQQKQEKQQQEEEQEQKQEQEQQSPVGAAEPNEGPEEPKESVQTTPARPLLSMRSMSSVDPDDDSPNMIVYRKIEDIVTRIQDETEGVPIRTVKSFMTKIPSVVTGADIVQWLMKSLSIEDPAEAMHIGSLIAAQGYFFPISDHVLSLKDDSTFYRFQAPYFWPSNCWEPENTDYAIYLCKRTMQNKTRLELADYEAENLARLQRAFARKWEFIYMQAEAQVKIDRKKDKTERKILDSQERAFWDVHRPVPGCVNTTEMDIRKCRRMKNPHRIKKSVYGVAEEGTQSQSPIHTPSHQYRKDTKEDVEKEILFLNTQLDRHCMKMSKVAESLITYTEQYMEYDPFVTAPEPSNPWTNDDPSFWDLEASKEPSQQRVKKWGFSLEEALKDPAGQELFLKFLESEFSSENLRFWLAVQDLKRMPQQEVAQGAENIWAEFLAEGAPSTINLDSHSYERTSQNLKDPGRYSYEDAQDHIYKLMKSDSYTRFLRSNVYQDLLMARKKPETEQGRRTSLEKFTRSVGKSLTGKRLTGLMQSS</sequence>
<dbReference type="InterPro" id="IPR016137">
    <property type="entry name" value="RGS"/>
</dbReference>
<dbReference type="GO" id="GO:0009968">
    <property type="term" value="P:negative regulation of signal transduction"/>
    <property type="evidence" value="ECO:0007669"/>
    <property type="project" value="UniProtKB-KW"/>
</dbReference>
<reference evidence="5" key="1">
    <citation type="submission" date="2025-08" db="UniProtKB">
        <authorList>
            <consortium name="Ensembl"/>
        </authorList>
    </citation>
    <scope>IDENTIFICATION</scope>
</reference>
<dbReference type="InterPro" id="IPR000591">
    <property type="entry name" value="DEP_dom"/>
</dbReference>
<dbReference type="InterPro" id="IPR047016">
    <property type="entry name" value="RGS6/7/9/11"/>
</dbReference>
<dbReference type="OMA" id="AWIMKNL"/>
<dbReference type="InterPro" id="IPR044926">
    <property type="entry name" value="RGS_subdomain_2"/>
</dbReference>
<dbReference type="PRINTS" id="PR01301">
    <property type="entry name" value="RGSPROTEIN"/>
</dbReference>
<dbReference type="InterPro" id="IPR047017">
    <property type="entry name" value="RGS6/7/9/11_DHEX_sf"/>
</dbReference>
<feature type="domain" description="RGS" evidence="3">
    <location>
        <begin position="387"/>
        <end position="502"/>
    </location>
</feature>
<dbReference type="SMART" id="SM00315">
    <property type="entry name" value="RGS"/>
    <property type="match status" value="1"/>
</dbReference>
<dbReference type="Pfam" id="PF00610">
    <property type="entry name" value="DEP"/>
    <property type="match status" value="1"/>
</dbReference>
<dbReference type="GO" id="GO:0005737">
    <property type="term" value="C:cytoplasm"/>
    <property type="evidence" value="ECO:0007669"/>
    <property type="project" value="TreeGrafter"/>
</dbReference>
<feature type="compositionally biased region" description="Basic and acidic residues" evidence="2">
    <location>
        <begin position="10"/>
        <end position="26"/>
    </location>
</feature>
<dbReference type="GO" id="GO:0035556">
    <property type="term" value="P:intracellular signal transduction"/>
    <property type="evidence" value="ECO:0007669"/>
    <property type="project" value="InterPro"/>
</dbReference>
<name>A0A3B4TMZ6_SERDU</name>
<evidence type="ECO:0000256" key="1">
    <source>
        <dbReference type="ARBA" id="ARBA00022700"/>
    </source>
</evidence>
<dbReference type="Pfam" id="PF00631">
    <property type="entry name" value="G-gamma"/>
    <property type="match status" value="1"/>
</dbReference>
<dbReference type="Gene3D" id="1.10.10.10">
    <property type="entry name" value="Winged helix-like DNA-binding domain superfamily/Winged helix DNA-binding domain"/>
    <property type="match status" value="1"/>
</dbReference>
<feature type="compositionally biased region" description="Polar residues" evidence="2">
    <location>
        <begin position="290"/>
        <end position="302"/>
    </location>
</feature>
<dbReference type="GO" id="GO:0005096">
    <property type="term" value="F:GTPase activator activity"/>
    <property type="evidence" value="ECO:0007669"/>
    <property type="project" value="TreeGrafter"/>
</dbReference>
<dbReference type="InterPro" id="IPR036284">
    <property type="entry name" value="GGL_sf"/>
</dbReference>
<dbReference type="GeneTree" id="ENSGT00940000157159"/>
<dbReference type="SMART" id="SM01224">
    <property type="entry name" value="G_gamma"/>
    <property type="match status" value="1"/>
</dbReference>
<dbReference type="Pfam" id="PF00615">
    <property type="entry name" value="RGS"/>
    <property type="match status" value="1"/>
</dbReference>
<dbReference type="Gene3D" id="1.10.167.10">
    <property type="entry name" value="Regulator of G-protein Signalling 4, domain 2"/>
    <property type="match status" value="1"/>
</dbReference>
<dbReference type="FunFam" id="1.10.10.10:FF:000162">
    <property type="entry name" value="Regulator of G-protein signaling 6"/>
    <property type="match status" value="1"/>
</dbReference>
<dbReference type="InterPro" id="IPR036390">
    <property type="entry name" value="WH_DNA-bd_sf"/>
</dbReference>
<dbReference type="GO" id="GO:0007186">
    <property type="term" value="P:G protein-coupled receptor signaling pathway"/>
    <property type="evidence" value="ECO:0007669"/>
    <property type="project" value="InterPro"/>
</dbReference>
<accession>A0A3B4TMZ6</accession>
<evidence type="ECO:0000313" key="5">
    <source>
        <dbReference type="Ensembl" id="ENSSDUP00000007377.1"/>
    </source>
</evidence>
<dbReference type="AlphaFoldDB" id="A0A3B4TMZ6"/>
<dbReference type="InterPro" id="IPR036305">
    <property type="entry name" value="RGS_sf"/>
</dbReference>
<protein>
    <submittedName>
        <fullName evidence="5">Regulator of G protein signaling 6</fullName>
    </submittedName>
</protein>
<organism evidence="5 6">
    <name type="scientific">Seriola dumerili</name>
    <name type="common">Greater amberjack</name>
    <name type="synonym">Caranx dumerili</name>
    <dbReference type="NCBI Taxonomy" id="41447"/>
    <lineage>
        <taxon>Eukaryota</taxon>
        <taxon>Metazoa</taxon>
        <taxon>Chordata</taxon>
        <taxon>Craniata</taxon>
        <taxon>Vertebrata</taxon>
        <taxon>Euteleostomi</taxon>
        <taxon>Actinopterygii</taxon>
        <taxon>Neopterygii</taxon>
        <taxon>Teleostei</taxon>
        <taxon>Neoteleostei</taxon>
        <taxon>Acanthomorphata</taxon>
        <taxon>Carangaria</taxon>
        <taxon>Carangiformes</taxon>
        <taxon>Carangidae</taxon>
        <taxon>Seriola</taxon>
    </lineage>
</organism>
<keyword evidence="1" id="KW-0734">Signal transduction inhibitor</keyword>
<feature type="compositionally biased region" description="Low complexity" evidence="2">
    <location>
        <begin position="27"/>
        <end position="38"/>
    </location>
</feature>
<proteinExistence type="predicted"/>
<dbReference type="PROSITE" id="PS50186">
    <property type="entry name" value="DEP"/>
    <property type="match status" value="1"/>
</dbReference>
<feature type="region of interest" description="Disordered" evidence="2">
    <location>
        <begin position="287"/>
        <end position="306"/>
    </location>
</feature>
<dbReference type="SUPFAM" id="SSF48097">
    <property type="entry name" value="Regulator of G-protein signaling, RGS"/>
    <property type="match status" value="1"/>
</dbReference>
<dbReference type="PANTHER" id="PTHR45746">
    <property type="entry name" value="LP21163P"/>
    <property type="match status" value="1"/>
</dbReference>
<dbReference type="InterPro" id="IPR040759">
    <property type="entry name" value="RGS_DHEX"/>
</dbReference>
<dbReference type="InterPro" id="IPR015898">
    <property type="entry name" value="G-protein_gamma-like_dom"/>
</dbReference>
<reference evidence="5" key="2">
    <citation type="submission" date="2025-09" db="UniProtKB">
        <authorList>
            <consortium name="Ensembl"/>
        </authorList>
    </citation>
    <scope>IDENTIFICATION</scope>
</reference>
<dbReference type="SMART" id="SM00049">
    <property type="entry name" value="DEP"/>
    <property type="match status" value="1"/>
</dbReference>
<evidence type="ECO:0000259" key="3">
    <source>
        <dbReference type="PROSITE" id="PS50132"/>
    </source>
</evidence>
<dbReference type="FunFam" id="1.10.1240.60:FF:000001">
    <property type="entry name" value="Regulator of G-protein signaling 6"/>
    <property type="match status" value="1"/>
</dbReference>
<dbReference type="CDD" id="cd00068">
    <property type="entry name" value="GGL"/>
    <property type="match status" value="1"/>
</dbReference>
<dbReference type="Ensembl" id="ENSSDUT00000007516.1">
    <property type="protein sequence ID" value="ENSSDUP00000007377.1"/>
    <property type="gene ID" value="ENSSDUG00000005389.1"/>
</dbReference>
<dbReference type="GO" id="GO:0043005">
    <property type="term" value="C:neuron projection"/>
    <property type="evidence" value="ECO:0007669"/>
    <property type="project" value="TreeGrafter"/>
</dbReference>
<evidence type="ECO:0000313" key="6">
    <source>
        <dbReference type="Proteomes" id="UP000261420"/>
    </source>
</evidence>
<feature type="domain" description="DEP" evidence="4">
    <location>
        <begin position="90"/>
        <end position="165"/>
    </location>
</feature>
<dbReference type="CDD" id="cd04450">
    <property type="entry name" value="DEP_RGS7-like"/>
    <property type="match status" value="1"/>
</dbReference>
<dbReference type="Gene3D" id="4.10.260.10">
    <property type="entry name" value="Transducin (heterotrimeric G protein), gamma chain"/>
    <property type="match status" value="1"/>
</dbReference>
<dbReference type="FunFam" id="1.10.167.10:FF:000001">
    <property type="entry name" value="Putative regulator of g-protein signaling 12"/>
    <property type="match status" value="1"/>
</dbReference>
<evidence type="ECO:0000259" key="4">
    <source>
        <dbReference type="PROSITE" id="PS50186"/>
    </source>
</evidence>
<dbReference type="PROSITE" id="PS50132">
    <property type="entry name" value="RGS"/>
    <property type="match status" value="1"/>
</dbReference>